<keyword evidence="2" id="KW-1185">Reference proteome</keyword>
<protein>
    <submittedName>
        <fullName evidence="1">Uncharacterized protein</fullName>
    </submittedName>
</protein>
<evidence type="ECO:0000313" key="2">
    <source>
        <dbReference type="Proteomes" id="UP000235145"/>
    </source>
</evidence>
<dbReference type="SUPFAM" id="SSF53098">
    <property type="entry name" value="Ribonuclease H-like"/>
    <property type="match status" value="1"/>
</dbReference>
<accession>A0A9R1VYW3</accession>
<gene>
    <name evidence="1" type="ORF">LSAT_V11C400225690</name>
</gene>
<name>A0A9R1VYW3_LACSA</name>
<organism evidence="1 2">
    <name type="scientific">Lactuca sativa</name>
    <name type="common">Garden lettuce</name>
    <dbReference type="NCBI Taxonomy" id="4236"/>
    <lineage>
        <taxon>Eukaryota</taxon>
        <taxon>Viridiplantae</taxon>
        <taxon>Streptophyta</taxon>
        <taxon>Embryophyta</taxon>
        <taxon>Tracheophyta</taxon>
        <taxon>Spermatophyta</taxon>
        <taxon>Magnoliopsida</taxon>
        <taxon>eudicotyledons</taxon>
        <taxon>Gunneridae</taxon>
        <taxon>Pentapetalae</taxon>
        <taxon>asterids</taxon>
        <taxon>campanulids</taxon>
        <taxon>Asterales</taxon>
        <taxon>Asteraceae</taxon>
        <taxon>Cichorioideae</taxon>
        <taxon>Cichorieae</taxon>
        <taxon>Lactucinae</taxon>
        <taxon>Lactuca</taxon>
    </lineage>
</organism>
<dbReference type="EMBL" id="NBSK02000004">
    <property type="protein sequence ID" value="KAJ0213888.1"/>
    <property type="molecule type" value="Genomic_DNA"/>
</dbReference>
<sequence>MLSRESLRLKKILWNLDNTPMNLLLDRITPSSHFRTQVFTNTQDAVKYIRASPQQIKTFKQAMKDVVAETQRFLCGETPTRWNSTFELLRSTYDVKDAFLEYSHQGFVIQCFKKSVERIPSHFDFEMIKNMMEFLEKFKKKTGKVSSSTKPIFHTYTREILDIE</sequence>
<reference evidence="1 2" key="1">
    <citation type="journal article" date="2017" name="Nat. Commun.">
        <title>Genome assembly with in vitro proximity ligation data and whole-genome triplication in lettuce.</title>
        <authorList>
            <person name="Reyes-Chin-Wo S."/>
            <person name="Wang Z."/>
            <person name="Yang X."/>
            <person name="Kozik A."/>
            <person name="Arikit S."/>
            <person name="Song C."/>
            <person name="Xia L."/>
            <person name="Froenicke L."/>
            <person name="Lavelle D.O."/>
            <person name="Truco M.J."/>
            <person name="Xia R."/>
            <person name="Zhu S."/>
            <person name="Xu C."/>
            <person name="Xu H."/>
            <person name="Xu X."/>
            <person name="Cox K."/>
            <person name="Korf I."/>
            <person name="Meyers B.C."/>
            <person name="Michelmore R.W."/>
        </authorList>
    </citation>
    <scope>NUCLEOTIDE SEQUENCE [LARGE SCALE GENOMIC DNA]</scope>
    <source>
        <strain evidence="2">cv. Salinas</strain>
        <tissue evidence="1">Seedlings</tissue>
    </source>
</reference>
<dbReference type="Proteomes" id="UP000235145">
    <property type="component" value="Unassembled WGS sequence"/>
</dbReference>
<dbReference type="AlphaFoldDB" id="A0A9R1VYW3"/>
<dbReference type="InterPro" id="IPR012337">
    <property type="entry name" value="RNaseH-like_sf"/>
</dbReference>
<dbReference type="PANTHER" id="PTHR46481">
    <property type="entry name" value="ZINC FINGER BED DOMAIN-CONTAINING PROTEIN 4"/>
    <property type="match status" value="1"/>
</dbReference>
<dbReference type="PANTHER" id="PTHR46481:SF7">
    <property type="entry name" value="ZINC FINGER BED DOMAIN-CONTAINING PROTEIN RICESLEEPER 2-LIKE"/>
    <property type="match status" value="1"/>
</dbReference>
<dbReference type="InterPro" id="IPR052035">
    <property type="entry name" value="ZnF_BED_domain_contain"/>
</dbReference>
<proteinExistence type="predicted"/>
<evidence type="ECO:0000313" key="1">
    <source>
        <dbReference type="EMBL" id="KAJ0213888.1"/>
    </source>
</evidence>
<comment type="caution">
    <text evidence="1">The sequence shown here is derived from an EMBL/GenBank/DDBJ whole genome shotgun (WGS) entry which is preliminary data.</text>
</comment>